<dbReference type="AlphaFoldDB" id="A0AAD7E1D3"/>
<evidence type="ECO:0000313" key="1">
    <source>
        <dbReference type="EMBL" id="KAJ7702868.1"/>
    </source>
</evidence>
<comment type="caution">
    <text evidence="1">The sequence shown here is derived from an EMBL/GenBank/DDBJ whole genome shotgun (WGS) entry which is preliminary data.</text>
</comment>
<name>A0AAD7E1D3_9AGAR</name>
<dbReference type="EMBL" id="JARKIB010000509">
    <property type="protein sequence ID" value="KAJ7702868.1"/>
    <property type="molecule type" value="Genomic_DNA"/>
</dbReference>
<evidence type="ECO:0000313" key="2">
    <source>
        <dbReference type="Proteomes" id="UP001215598"/>
    </source>
</evidence>
<dbReference type="Proteomes" id="UP001215598">
    <property type="component" value="Unassembled WGS sequence"/>
</dbReference>
<gene>
    <name evidence="1" type="ORF">B0H16DRAFT_1902360</name>
</gene>
<keyword evidence="2" id="KW-1185">Reference proteome</keyword>
<proteinExistence type="predicted"/>
<accession>A0AAD7E1D3</accession>
<protein>
    <submittedName>
        <fullName evidence="1">Uncharacterized protein</fullName>
    </submittedName>
</protein>
<sequence>MGFPFWEDVDQASQFGYSLAVRRCSGQHLLPSPREAILDFVPRWERHGASAGYEIPHAHQQRRGQGDRECTKGVDLIPHFKELKLQDLTLDGQVEDHDAAAVKKLKIIQAGKGKRTPRHIKGSSKQVMSWIWSAQGSMDSSEEDLHELMRIGWSRALARKTRWCKEVMLLRE</sequence>
<reference evidence="1" key="1">
    <citation type="submission" date="2023-03" db="EMBL/GenBank/DDBJ databases">
        <title>Massive genome expansion in bonnet fungi (Mycena s.s.) driven by repeated elements and novel gene families across ecological guilds.</title>
        <authorList>
            <consortium name="Lawrence Berkeley National Laboratory"/>
            <person name="Harder C.B."/>
            <person name="Miyauchi S."/>
            <person name="Viragh M."/>
            <person name="Kuo A."/>
            <person name="Thoen E."/>
            <person name="Andreopoulos B."/>
            <person name="Lu D."/>
            <person name="Skrede I."/>
            <person name="Drula E."/>
            <person name="Henrissat B."/>
            <person name="Morin E."/>
            <person name="Kohler A."/>
            <person name="Barry K."/>
            <person name="LaButti K."/>
            <person name="Morin E."/>
            <person name="Salamov A."/>
            <person name="Lipzen A."/>
            <person name="Mereny Z."/>
            <person name="Hegedus B."/>
            <person name="Baldrian P."/>
            <person name="Stursova M."/>
            <person name="Weitz H."/>
            <person name="Taylor A."/>
            <person name="Grigoriev I.V."/>
            <person name="Nagy L.G."/>
            <person name="Martin F."/>
            <person name="Kauserud H."/>
        </authorList>
    </citation>
    <scope>NUCLEOTIDE SEQUENCE</scope>
    <source>
        <strain evidence="1">CBHHK182m</strain>
    </source>
</reference>
<organism evidence="1 2">
    <name type="scientific">Mycena metata</name>
    <dbReference type="NCBI Taxonomy" id="1033252"/>
    <lineage>
        <taxon>Eukaryota</taxon>
        <taxon>Fungi</taxon>
        <taxon>Dikarya</taxon>
        <taxon>Basidiomycota</taxon>
        <taxon>Agaricomycotina</taxon>
        <taxon>Agaricomycetes</taxon>
        <taxon>Agaricomycetidae</taxon>
        <taxon>Agaricales</taxon>
        <taxon>Marasmiineae</taxon>
        <taxon>Mycenaceae</taxon>
        <taxon>Mycena</taxon>
    </lineage>
</organism>